<proteinExistence type="predicted"/>
<feature type="domain" description="G-protein coupled receptors family 1 profile" evidence="6">
    <location>
        <begin position="22"/>
        <end position="225"/>
    </location>
</feature>
<dbReference type="InterPro" id="IPR000276">
    <property type="entry name" value="GPCR_Rhodpsn"/>
</dbReference>
<dbReference type="OrthoDB" id="5800319at2759"/>
<name>A0A0C2FXW3_9BILA</name>
<dbReference type="AlphaFoldDB" id="A0A0C2FXW3"/>
<feature type="transmembrane region" description="Helical" evidence="5">
    <location>
        <begin position="6"/>
        <end position="31"/>
    </location>
</feature>
<dbReference type="InterPro" id="IPR047130">
    <property type="entry name" value="7TM_GPCR_Srsx_nematod"/>
</dbReference>
<gene>
    <name evidence="7" type="ORF">ANCDUO_16475</name>
</gene>
<dbReference type="GO" id="GO:0004930">
    <property type="term" value="F:G protein-coupled receptor activity"/>
    <property type="evidence" value="ECO:0007669"/>
    <property type="project" value="InterPro"/>
</dbReference>
<accession>A0A0C2FXW3</accession>
<feature type="transmembrane region" description="Helical" evidence="5">
    <location>
        <begin position="209"/>
        <end position="233"/>
    </location>
</feature>
<comment type="subcellular location">
    <subcellularLocation>
        <location evidence="1">Membrane</location>
    </subcellularLocation>
</comment>
<protein>
    <recommendedName>
        <fullName evidence="6">G-protein coupled receptors family 1 profile domain-containing protein</fullName>
    </recommendedName>
</protein>
<dbReference type="InterPro" id="IPR019424">
    <property type="entry name" value="7TM_GPCR_Srsx"/>
</dbReference>
<evidence type="ECO:0000256" key="4">
    <source>
        <dbReference type="ARBA" id="ARBA00023136"/>
    </source>
</evidence>
<dbReference type="SMART" id="SM01381">
    <property type="entry name" value="7TM_GPCR_Srsx"/>
    <property type="match status" value="1"/>
</dbReference>
<keyword evidence="3 5" id="KW-1133">Transmembrane helix</keyword>
<feature type="transmembrane region" description="Helical" evidence="5">
    <location>
        <begin position="120"/>
        <end position="144"/>
    </location>
</feature>
<dbReference type="EMBL" id="KN741312">
    <property type="protein sequence ID" value="KIH53400.1"/>
    <property type="molecule type" value="Genomic_DNA"/>
</dbReference>
<sequence length="293" mass="33506">MNFHFIFLPCVIFVATILGLFGNFSLIYAVIKYKNIRTKHGILLAFLCLYESFDLVYESISGIRMITNTSMMPRSKCFRSISPYIFTITVQAMMMIALALDILISLTAPITHKLMKPSAYLILMHIPCVAVSLYFIVAAIVHMNDEIIIACNPPLALPPMESEIWNYTTMATNAVVVFVYALVVLWLFREYKNSSLHGTKSQTKHYKRVLRSAATVNAISVICWFMGAGISRFPFNLDSQTQELIHTYAVIPPLIIMSQNYYVYFLLSTDYRNVFRQMLGIEPRKITTFSRSH</sequence>
<dbReference type="Pfam" id="PF10320">
    <property type="entry name" value="7TM_GPCR_Srsx"/>
    <property type="match status" value="1"/>
</dbReference>
<feature type="transmembrane region" description="Helical" evidence="5">
    <location>
        <begin position="164"/>
        <end position="188"/>
    </location>
</feature>
<dbReference type="Proteomes" id="UP000054047">
    <property type="component" value="Unassembled WGS sequence"/>
</dbReference>
<evidence type="ECO:0000313" key="8">
    <source>
        <dbReference type="Proteomes" id="UP000054047"/>
    </source>
</evidence>
<reference evidence="7 8" key="1">
    <citation type="submission" date="2013-12" db="EMBL/GenBank/DDBJ databases">
        <title>Draft genome of the parsitic nematode Ancylostoma duodenale.</title>
        <authorList>
            <person name="Mitreva M."/>
        </authorList>
    </citation>
    <scope>NUCLEOTIDE SEQUENCE [LARGE SCALE GENOMIC DNA]</scope>
    <source>
        <strain evidence="7 8">Zhejiang</strain>
    </source>
</reference>
<organism evidence="7 8">
    <name type="scientific">Ancylostoma duodenale</name>
    <dbReference type="NCBI Taxonomy" id="51022"/>
    <lineage>
        <taxon>Eukaryota</taxon>
        <taxon>Metazoa</taxon>
        <taxon>Ecdysozoa</taxon>
        <taxon>Nematoda</taxon>
        <taxon>Chromadorea</taxon>
        <taxon>Rhabditida</taxon>
        <taxon>Rhabditina</taxon>
        <taxon>Rhabditomorpha</taxon>
        <taxon>Strongyloidea</taxon>
        <taxon>Ancylostomatidae</taxon>
        <taxon>Ancylostomatinae</taxon>
        <taxon>Ancylostoma</taxon>
    </lineage>
</organism>
<dbReference type="PROSITE" id="PS50262">
    <property type="entry name" value="G_PROTEIN_RECEP_F1_2"/>
    <property type="match status" value="1"/>
</dbReference>
<dbReference type="PANTHER" id="PTHR23360:SF37">
    <property type="entry name" value="G-PROTEIN COUPLED RECEPTORS FAMILY 1 PROFILE DOMAIN-CONTAINING PROTEIN"/>
    <property type="match status" value="1"/>
</dbReference>
<evidence type="ECO:0000313" key="7">
    <source>
        <dbReference type="EMBL" id="KIH53400.1"/>
    </source>
</evidence>
<dbReference type="InterPro" id="IPR017452">
    <property type="entry name" value="GPCR_Rhodpsn_7TM"/>
</dbReference>
<feature type="transmembrane region" description="Helical" evidence="5">
    <location>
        <begin position="83"/>
        <end position="108"/>
    </location>
</feature>
<dbReference type="SUPFAM" id="SSF81321">
    <property type="entry name" value="Family A G protein-coupled receptor-like"/>
    <property type="match status" value="1"/>
</dbReference>
<feature type="transmembrane region" description="Helical" evidence="5">
    <location>
        <begin position="43"/>
        <end position="63"/>
    </location>
</feature>
<evidence type="ECO:0000256" key="1">
    <source>
        <dbReference type="ARBA" id="ARBA00004370"/>
    </source>
</evidence>
<dbReference type="Gene3D" id="1.20.1070.10">
    <property type="entry name" value="Rhodopsin 7-helix transmembrane proteins"/>
    <property type="match status" value="1"/>
</dbReference>
<dbReference type="GO" id="GO:0016020">
    <property type="term" value="C:membrane"/>
    <property type="evidence" value="ECO:0007669"/>
    <property type="project" value="UniProtKB-SubCell"/>
</dbReference>
<dbReference type="PANTHER" id="PTHR23360">
    <property type="entry name" value="G-PROTEIN COUPLED RECEPTORS FAMILY 1 PROFILE DOMAIN-CONTAINING PROTEIN-RELATED"/>
    <property type="match status" value="1"/>
</dbReference>
<keyword evidence="4 5" id="KW-0472">Membrane</keyword>
<keyword evidence="8" id="KW-1185">Reference proteome</keyword>
<evidence type="ECO:0000256" key="3">
    <source>
        <dbReference type="ARBA" id="ARBA00022989"/>
    </source>
</evidence>
<feature type="transmembrane region" description="Helical" evidence="5">
    <location>
        <begin position="245"/>
        <end position="267"/>
    </location>
</feature>
<evidence type="ECO:0000256" key="2">
    <source>
        <dbReference type="ARBA" id="ARBA00022692"/>
    </source>
</evidence>
<keyword evidence="2 5" id="KW-0812">Transmembrane</keyword>
<evidence type="ECO:0000259" key="6">
    <source>
        <dbReference type="PROSITE" id="PS50262"/>
    </source>
</evidence>
<evidence type="ECO:0000256" key="5">
    <source>
        <dbReference type="SAM" id="Phobius"/>
    </source>
</evidence>